<dbReference type="RefSeq" id="WP_136402976.1">
    <property type="nucleotide sequence ID" value="NZ_SSNZ01000003.1"/>
</dbReference>
<evidence type="ECO:0000313" key="1">
    <source>
        <dbReference type="EMBL" id="THF50430.1"/>
    </source>
</evidence>
<comment type="caution">
    <text evidence="1">The sequence shown here is derived from an EMBL/GenBank/DDBJ whole genome shotgun (WGS) entry which is preliminary data.</text>
</comment>
<dbReference type="AlphaFoldDB" id="A0A4S3ZX26"/>
<proteinExistence type="predicted"/>
<dbReference type="Proteomes" id="UP000307507">
    <property type="component" value="Unassembled WGS sequence"/>
</dbReference>
<accession>A0A4S3ZX26</accession>
<organism evidence="1 2">
    <name type="scientific">Flavobacterium supellecticarium</name>
    <dbReference type="NCBI Taxonomy" id="2565924"/>
    <lineage>
        <taxon>Bacteria</taxon>
        <taxon>Pseudomonadati</taxon>
        <taxon>Bacteroidota</taxon>
        <taxon>Flavobacteriia</taxon>
        <taxon>Flavobacteriales</taxon>
        <taxon>Flavobacteriaceae</taxon>
        <taxon>Flavobacterium</taxon>
    </lineage>
</organism>
<gene>
    <name evidence="1" type="ORF">E6C50_09375</name>
</gene>
<name>A0A4S3ZX26_9FLAO</name>
<dbReference type="Gene3D" id="2.40.70.10">
    <property type="entry name" value="Acid Proteases"/>
    <property type="match status" value="1"/>
</dbReference>
<dbReference type="EMBL" id="SSNZ01000003">
    <property type="protein sequence ID" value="THF50430.1"/>
    <property type="molecule type" value="Genomic_DNA"/>
</dbReference>
<sequence length="384" mass="43947">MKHYYLTFLLLLSAYGFSQNRLPVIKANAKTATIQEVGQPLKKWNLSPEIKIDVFTTNKLVKPVMVKFKTDIDSISFKLKPGQQKDFIVLLNGKDSCYTRIQSPEVKNFRRVQPEVHDTIPFVINKYNTNSIKVMLNQTDTLNLNFDSGATEVVLIEEALKNKVKSKLDLYNTLHDIKVGRRTYQSKVYDIQLAGHGVDGLLGWDNFDGYIVELNYDKNIMVVHSKLPKAVKQNKAVDKFKMKYFNQVFYIEGQITQGKTTVKDWFMFDTGYQKTAVLDNDLLNKSKFPVAEMAVIRTDTLLGIMKNKIPVVTSKLESLKLGKNELKNVPAQILTTNKPVRGANVHILGSDVLKRFNTFFDFQENVVYLLPNQLYEADYIEKAP</sequence>
<keyword evidence="2" id="KW-1185">Reference proteome</keyword>
<evidence type="ECO:0008006" key="3">
    <source>
        <dbReference type="Google" id="ProtNLM"/>
    </source>
</evidence>
<reference evidence="1 2" key="1">
    <citation type="submission" date="2019-04" db="EMBL/GenBank/DDBJ databases">
        <title>Flavobacterium sp. nov. isolated from construction timber.</title>
        <authorList>
            <person name="Lin S.-Y."/>
            <person name="Chang C.-T."/>
            <person name="Young C.-C."/>
        </authorList>
    </citation>
    <scope>NUCLEOTIDE SEQUENCE [LARGE SCALE GENOMIC DNA]</scope>
    <source>
        <strain evidence="1 2">CC-CTC003</strain>
    </source>
</reference>
<dbReference type="OrthoDB" id="5166556at2"/>
<dbReference type="InterPro" id="IPR021109">
    <property type="entry name" value="Peptidase_aspartic_dom_sf"/>
</dbReference>
<protein>
    <recommendedName>
        <fullName evidence="3">Aspartyl protease</fullName>
    </recommendedName>
</protein>
<evidence type="ECO:0000313" key="2">
    <source>
        <dbReference type="Proteomes" id="UP000307507"/>
    </source>
</evidence>